<feature type="binding site" evidence="5">
    <location>
        <begin position="82"/>
        <end position="89"/>
    </location>
    <ligand>
        <name>ATP</name>
        <dbReference type="ChEBI" id="CHEBI:30616"/>
    </ligand>
</feature>
<dbReference type="GO" id="GO:0005874">
    <property type="term" value="C:microtubule"/>
    <property type="evidence" value="ECO:0007669"/>
    <property type="project" value="TreeGrafter"/>
</dbReference>
<dbReference type="Ensembl" id="ENSMMOT00000022790.1">
    <property type="protein sequence ID" value="ENSMMOP00000022419.1"/>
    <property type="gene ID" value="ENSMMOG00000017037.1"/>
</dbReference>
<reference evidence="7" key="2">
    <citation type="submission" date="2025-09" db="UniProtKB">
        <authorList>
            <consortium name="Ensembl"/>
        </authorList>
    </citation>
    <scope>IDENTIFICATION</scope>
</reference>
<dbReference type="PANTHER" id="PTHR47971:SF20">
    <property type="entry name" value="KINESIN-LIKE PROTEIN KIF24"/>
    <property type="match status" value="1"/>
</dbReference>
<dbReference type="AlphaFoldDB" id="A0A3Q3XA12"/>
<keyword evidence="4" id="KW-0963">Cytoplasm</keyword>
<organism evidence="7 8">
    <name type="scientific">Mola mola</name>
    <name type="common">Ocean sunfish</name>
    <name type="synonym">Tetraodon mola</name>
    <dbReference type="NCBI Taxonomy" id="94237"/>
    <lineage>
        <taxon>Eukaryota</taxon>
        <taxon>Metazoa</taxon>
        <taxon>Chordata</taxon>
        <taxon>Craniata</taxon>
        <taxon>Vertebrata</taxon>
        <taxon>Euteleostomi</taxon>
        <taxon>Actinopterygii</taxon>
        <taxon>Neopterygii</taxon>
        <taxon>Teleostei</taxon>
        <taxon>Neoteleostei</taxon>
        <taxon>Acanthomorphata</taxon>
        <taxon>Eupercaria</taxon>
        <taxon>Tetraodontiformes</taxon>
        <taxon>Molidae</taxon>
        <taxon>Mola</taxon>
    </lineage>
</organism>
<evidence type="ECO:0000313" key="8">
    <source>
        <dbReference type="Proteomes" id="UP000261620"/>
    </source>
</evidence>
<evidence type="ECO:0000256" key="2">
    <source>
        <dbReference type="ARBA" id="ARBA00022741"/>
    </source>
</evidence>
<comment type="similarity">
    <text evidence="5">Belongs to the TRAFAC class myosin-kinesin ATPase superfamily. Kinesin family.</text>
</comment>
<dbReference type="GO" id="GO:0003777">
    <property type="term" value="F:microtubule motor activity"/>
    <property type="evidence" value="ECO:0007669"/>
    <property type="project" value="InterPro"/>
</dbReference>
<keyword evidence="3 5" id="KW-0067">ATP-binding</keyword>
<dbReference type="Proteomes" id="UP000261620">
    <property type="component" value="Unplaced"/>
</dbReference>
<dbReference type="InterPro" id="IPR027640">
    <property type="entry name" value="Kinesin-like_fam"/>
</dbReference>
<dbReference type="GO" id="GO:0005524">
    <property type="term" value="F:ATP binding"/>
    <property type="evidence" value="ECO:0007669"/>
    <property type="project" value="UniProtKB-UniRule"/>
</dbReference>
<keyword evidence="5" id="KW-0505">Motor protein</keyword>
<accession>A0A3Q3XA12</accession>
<evidence type="ECO:0000256" key="3">
    <source>
        <dbReference type="ARBA" id="ARBA00022840"/>
    </source>
</evidence>
<evidence type="ECO:0000256" key="4">
    <source>
        <dbReference type="ARBA" id="ARBA00023212"/>
    </source>
</evidence>
<keyword evidence="4" id="KW-0206">Cytoskeleton</keyword>
<dbReference type="InterPro" id="IPR036961">
    <property type="entry name" value="Kinesin_motor_dom_sf"/>
</dbReference>
<dbReference type="InterPro" id="IPR001752">
    <property type="entry name" value="Kinesin_motor_dom"/>
</dbReference>
<evidence type="ECO:0000313" key="7">
    <source>
        <dbReference type="Ensembl" id="ENSMMOP00000022419.1"/>
    </source>
</evidence>
<protein>
    <recommendedName>
        <fullName evidence="6">Kinesin motor domain-containing protein</fullName>
    </recommendedName>
</protein>
<keyword evidence="2 5" id="KW-0547">Nucleotide-binding</keyword>
<dbReference type="PROSITE" id="PS50067">
    <property type="entry name" value="KINESIN_MOTOR_2"/>
    <property type="match status" value="1"/>
</dbReference>
<dbReference type="GO" id="GO:0007018">
    <property type="term" value="P:microtubule-based movement"/>
    <property type="evidence" value="ECO:0007669"/>
    <property type="project" value="InterPro"/>
</dbReference>
<feature type="domain" description="Kinesin motor" evidence="6">
    <location>
        <begin position="9"/>
        <end position="164"/>
    </location>
</feature>
<dbReference type="SMART" id="SM00129">
    <property type="entry name" value="KISc"/>
    <property type="match status" value="1"/>
</dbReference>
<dbReference type="SUPFAM" id="SSF52540">
    <property type="entry name" value="P-loop containing nucleoside triphosphate hydrolases"/>
    <property type="match status" value="1"/>
</dbReference>
<evidence type="ECO:0000256" key="5">
    <source>
        <dbReference type="PROSITE-ProRule" id="PRU00283"/>
    </source>
</evidence>
<comment type="subcellular location">
    <subcellularLocation>
        <location evidence="1">Cytoplasm</location>
        <location evidence="1">Cytoskeleton</location>
    </subcellularLocation>
</comment>
<dbReference type="Pfam" id="PF00225">
    <property type="entry name" value="Kinesin"/>
    <property type="match status" value="1"/>
</dbReference>
<proteinExistence type="inferred from homology"/>
<evidence type="ECO:0000259" key="6">
    <source>
        <dbReference type="PROSITE" id="PS50067"/>
    </source>
</evidence>
<sequence>CCRQPVRRRISVCVRKRPLTRAEWKRREADVVTTLSGESVHRFYFDQVFGEESTNEEVYRRTAYPLVQHMLHGGSATCFAYGQTGAGKTHTMLGSSSGIPGLYVMAVRDIFTHLSDTQTHSQLLVYVSFFEIYCGQLYDLLDHRKRCVFQHMSVCLACNIRKIK</sequence>
<reference evidence="7" key="1">
    <citation type="submission" date="2025-08" db="UniProtKB">
        <authorList>
            <consortium name="Ensembl"/>
        </authorList>
    </citation>
    <scope>IDENTIFICATION</scope>
</reference>
<evidence type="ECO:0000256" key="1">
    <source>
        <dbReference type="ARBA" id="ARBA00004245"/>
    </source>
</evidence>
<dbReference type="InterPro" id="IPR027417">
    <property type="entry name" value="P-loop_NTPase"/>
</dbReference>
<keyword evidence="8" id="KW-1185">Reference proteome</keyword>
<dbReference type="OMA" id="MICASRI"/>
<dbReference type="GO" id="GO:0008017">
    <property type="term" value="F:microtubule binding"/>
    <property type="evidence" value="ECO:0007669"/>
    <property type="project" value="InterPro"/>
</dbReference>
<dbReference type="PANTHER" id="PTHR47971">
    <property type="entry name" value="KINESIN-RELATED PROTEIN 6"/>
    <property type="match status" value="1"/>
</dbReference>
<dbReference type="Gene3D" id="3.40.850.10">
    <property type="entry name" value="Kinesin motor domain"/>
    <property type="match status" value="1"/>
</dbReference>
<dbReference type="GO" id="GO:0007019">
    <property type="term" value="P:microtubule depolymerization"/>
    <property type="evidence" value="ECO:0007669"/>
    <property type="project" value="TreeGrafter"/>
</dbReference>
<name>A0A3Q3XA12_MOLML</name>
<dbReference type="STRING" id="94237.ENSMMOP00000022419"/>